<organism evidence="3 4">
    <name type="scientific">Eshraghiella crossota DSM 2876</name>
    <dbReference type="NCBI Taxonomy" id="511680"/>
    <lineage>
        <taxon>Bacteria</taxon>
        <taxon>Bacillati</taxon>
        <taxon>Bacillota</taxon>
        <taxon>Clostridia</taxon>
        <taxon>Lachnospirales</taxon>
        <taxon>Lachnospiraceae</taxon>
        <taxon>Eshraghiella</taxon>
    </lineage>
</organism>
<proteinExistence type="predicted"/>
<evidence type="ECO:0000256" key="2">
    <source>
        <dbReference type="SAM" id="Phobius"/>
    </source>
</evidence>
<name>D4S177_9FIRM</name>
<dbReference type="AlphaFoldDB" id="D4S177"/>
<dbReference type="EMBL" id="ABWN01000033">
    <property type="protein sequence ID" value="EFF67967.1"/>
    <property type="molecule type" value="Genomic_DNA"/>
</dbReference>
<protein>
    <submittedName>
        <fullName evidence="3">Uncharacterized protein</fullName>
    </submittedName>
</protein>
<dbReference type="Pfam" id="PF19610">
    <property type="entry name" value="DUF6115"/>
    <property type="match status" value="1"/>
</dbReference>
<keyword evidence="2" id="KW-0472">Membrane</keyword>
<gene>
    <name evidence="3" type="ORF">BUTYVIB_01847</name>
</gene>
<dbReference type="RefSeq" id="WP_005603690.1">
    <property type="nucleotide sequence ID" value="NZ_GG663524.1"/>
</dbReference>
<keyword evidence="2" id="KW-1133">Transmembrane helix</keyword>
<evidence type="ECO:0000313" key="4">
    <source>
        <dbReference type="Proteomes" id="UP000006238"/>
    </source>
</evidence>
<dbReference type="GeneID" id="98918011"/>
<evidence type="ECO:0000256" key="1">
    <source>
        <dbReference type="SAM" id="Coils"/>
    </source>
</evidence>
<keyword evidence="2" id="KW-0812">Transmembrane</keyword>
<sequence>MTGLEIALLTIGLIVIVASFVFSSKSDGDTIHNVKDVTFTDKQKEDIKKQITDILDEQIENVKEQTEISLDKLSNQKMLEMNEYSDTILQEINRNHNEVMFLYDMLNEKKKEINNTVRDMNVTKKEIEKSKTVPKKQTVIDSIKDMSEDTGGFMASEELLREEQKDVDTRKKDILNQLDAVVEAVSDDVSADLEAVEKNLRNALLQAELRQRE</sequence>
<reference evidence="3 4" key="1">
    <citation type="submission" date="2010-02" db="EMBL/GenBank/DDBJ databases">
        <authorList>
            <person name="Weinstock G."/>
            <person name="Sodergren E."/>
            <person name="Clifton S."/>
            <person name="Fulton L."/>
            <person name="Fulton B."/>
            <person name="Courtney L."/>
            <person name="Fronick C."/>
            <person name="Harrison M."/>
            <person name="Strong C."/>
            <person name="Farmer C."/>
            <person name="Delahaunty K."/>
            <person name="Markovic C."/>
            <person name="Hall O."/>
            <person name="Minx P."/>
            <person name="Tomlinson C."/>
            <person name="Mitreva M."/>
            <person name="Nelson J."/>
            <person name="Hou S."/>
            <person name="Wollam A."/>
            <person name="Pepin K.H."/>
            <person name="Johnson M."/>
            <person name="Bhonagiri V."/>
            <person name="Zhang X."/>
            <person name="Suruliraj S."/>
            <person name="Warren W."/>
            <person name="Chinwalla A."/>
            <person name="Mardis E.R."/>
            <person name="Wilson R.K."/>
        </authorList>
    </citation>
    <scope>NUCLEOTIDE SEQUENCE [LARGE SCALE GENOMIC DNA]</scope>
    <source>
        <strain evidence="3 4">DSM 2876</strain>
    </source>
</reference>
<dbReference type="InterPro" id="IPR046118">
    <property type="entry name" value="DUF6115"/>
</dbReference>
<keyword evidence="4" id="KW-1185">Reference proteome</keyword>
<feature type="coiled-coil region" evidence="1">
    <location>
        <begin position="186"/>
        <end position="213"/>
    </location>
</feature>
<dbReference type="Proteomes" id="UP000006238">
    <property type="component" value="Unassembled WGS sequence"/>
</dbReference>
<dbReference type="STRING" id="45851.BHV86_09095"/>
<accession>D4S177</accession>
<keyword evidence="1" id="KW-0175">Coiled coil</keyword>
<dbReference type="eggNOG" id="COG3064">
    <property type="taxonomic scope" value="Bacteria"/>
</dbReference>
<feature type="transmembrane region" description="Helical" evidence="2">
    <location>
        <begin position="6"/>
        <end position="23"/>
    </location>
</feature>
<dbReference type="HOGENOM" id="CLU_1292436_0_0_9"/>
<comment type="caution">
    <text evidence="3">The sequence shown here is derived from an EMBL/GenBank/DDBJ whole genome shotgun (WGS) entry which is preliminary data.</text>
</comment>
<evidence type="ECO:0000313" key="3">
    <source>
        <dbReference type="EMBL" id="EFF67967.1"/>
    </source>
</evidence>